<evidence type="ECO:0000313" key="3">
    <source>
        <dbReference type="Proteomes" id="UP000240760"/>
    </source>
</evidence>
<reference evidence="2 3" key="1">
    <citation type="submission" date="2016-07" db="EMBL/GenBank/DDBJ databases">
        <title>Multiple horizontal gene transfer events from other fungi enriched the ability of initially mycotrophic Trichoderma (Ascomycota) to feed on dead plant biomass.</title>
        <authorList>
            <consortium name="DOE Joint Genome Institute"/>
            <person name="Aerts A."/>
            <person name="Atanasova L."/>
            <person name="Chenthamara K."/>
            <person name="Zhang J."/>
            <person name="Grujic M."/>
            <person name="Henrissat B."/>
            <person name="Kuo A."/>
            <person name="Salamov A."/>
            <person name="Lipzen A."/>
            <person name="Labutti K."/>
            <person name="Barry K."/>
            <person name="Miao Y."/>
            <person name="Rahimi M.J."/>
            <person name="Shen Q."/>
            <person name="Grigoriev I.V."/>
            <person name="Kubicek C.P."/>
            <person name="Druzhinina I.S."/>
        </authorList>
    </citation>
    <scope>NUCLEOTIDE SEQUENCE [LARGE SCALE GENOMIC DNA]</scope>
    <source>
        <strain evidence="2 3">ATCC 18648</strain>
    </source>
</reference>
<feature type="compositionally biased region" description="Polar residues" evidence="1">
    <location>
        <begin position="66"/>
        <end position="81"/>
    </location>
</feature>
<accession>A0A2T4BRF4</accession>
<gene>
    <name evidence="2" type="ORF">M440DRAFT_206797</name>
</gene>
<feature type="compositionally biased region" description="Polar residues" evidence="1">
    <location>
        <begin position="37"/>
        <end position="55"/>
    </location>
</feature>
<sequence length="204" mass="22163">MHSEKDNSPSRKYSTEKQEIRGTAGVISVVVVDSHPTESLNRTRGAATRNNTGETSQRKDRHQQARRSSPCLTSPTTNNTPFHHHNRPSSLTHSCSLSSIISLSISPDARAHSTRIPKLHIPSLASHLRKTQHAQASSLLLQTNTLPPGHGYPCPFSSHMGPVIVLCCAVRSSRPLKKQHSTPSAARLLRPSSPDLLPQSGAFA</sequence>
<evidence type="ECO:0000313" key="2">
    <source>
        <dbReference type="EMBL" id="PTB71865.1"/>
    </source>
</evidence>
<evidence type="ECO:0000256" key="1">
    <source>
        <dbReference type="SAM" id="MobiDB-lite"/>
    </source>
</evidence>
<protein>
    <submittedName>
        <fullName evidence="2">Uncharacterized protein</fullName>
    </submittedName>
</protein>
<feature type="region of interest" description="Disordered" evidence="1">
    <location>
        <begin position="1"/>
        <end position="93"/>
    </location>
</feature>
<keyword evidence="3" id="KW-1185">Reference proteome</keyword>
<name>A0A2T4BRF4_TRILO</name>
<dbReference type="EMBL" id="KZ679145">
    <property type="protein sequence ID" value="PTB71865.1"/>
    <property type="molecule type" value="Genomic_DNA"/>
</dbReference>
<feature type="compositionally biased region" description="Low complexity" evidence="1">
    <location>
        <begin position="187"/>
        <end position="198"/>
    </location>
</feature>
<organism evidence="2 3">
    <name type="scientific">Trichoderma longibrachiatum ATCC 18648</name>
    <dbReference type="NCBI Taxonomy" id="983965"/>
    <lineage>
        <taxon>Eukaryota</taxon>
        <taxon>Fungi</taxon>
        <taxon>Dikarya</taxon>
        <taxon>Ascomycota</taxon>
        <taxon>Pezizomycotina</taxon>
        <taxon>Sordariomycetes</taxon>
        <taxon>Hypocreomycetidae</taxon>
        <taxon>Hypocreales</taxon>
        <taxon>Hypocreaceae</taxon>
        <taxon>Trichoderma</taxon>
    </lineage>
</organism>
<proteinExistence type="predicted"/>
<feature type="region of interest" description="Disordered" evidence="1">
    <location>
        <begin position="178"/>
        <end position="204"/>
    </location>
</feature>
<feature type="compositionally biased region" description="Basic and acidic residues" evidence="1">
    <location>
        <begin position="1"/>
        <end position="20"/>
    </location>
</feature>
<dbReference type="Proteomes" id="UP000240760">
    <property type="component" value="Unassembled WGS sequence"/>
</dbReference>
<dbReference type="AlphaFoldDB" id="A0A2T4BRF4"/>